<evidence type="ECO:0008006" key="4">
    <source>
        <dbReference type="Google" id="ProtNLM"/>
    </source>
</evidence>
<comment type="caution">
    <text evidence="2">The sequence shown here is derived from an EMBL/GenBank/DDBJ whole genome shotgun (WGS) entry which is preliminary data.</text>
</comment>
<keyword evidence="1" id="KW-0812">Transmembrane</keyword>
<sequence>AQFISHDWPSDLMERMDCTTYDLLQPFAVSSSILHITSVSIVVTLIIHTFRQLNKLYILSSKKREFQKRMTLVLILQTIFPVLVQVIPNLAGFSVFIMGWKGSVHFQLSFSNSNLLMKNQIIYIICSFIK</sequence>
<protein>
    <recommendedName>
        <fullName evidence="4">G protein-coupled receptor</fullName>
    </recommendedName>
</protein>
<keyword evidence="3" id="KW-1185">Reference proteome</keyword>
<feature type="non-terminal residue" evidence="2">
    <location>
        <position position="1"/>
    </location>
</feature>
<dbReference type="AlphaFoldDB" id="A0AAV5TL58"/>
<feature type="transmembrane region" description="Helical" evidence="1">
    <location>
        <begin position="71"/>
        <end position="100"/>
    </location>
</feature>
<dbReference type="Pfam" id="PF10326">
    <property type="entry name" value="7TM_GPCR_Str"/>
    <property type="match status" value="1"/>
</dbReference>
<accession>A0AAV5TL58</accession>
<dbReference type="EMBL" id="BTSX01000004">
    <property type="protein sequence ID" value="GMS95143.1"/>
    <property type="molecule type" value="Genomic_DNA"/>
</dbReference>
<organism evidence="2 3">
    <name type="scientific">Pristionchus entomophagus</name>
    <dbReference type="NCBI Taxonomy" id="358040"/>
    <lineage>
        <taxon>Eukaryota</taxon>
        <taxon>Metazoa</taxon>
        <taxon>Ecdysozoa</taxon>
        <taxon>Nematoda</taxon>
        <taxon>Chromadorea</taxon>
        <taxon>Rhabditida</taxon>
        <taxon>Rhabditina</taxon>
        <taxon>Diplogasteromorpha</taxon>
        <taxon>Diplogasteroidea</taxon>
        <taxon>Neodiplogasteridae</taxon>
        <taxon>Pristionchus</taxon>
    </lineage>
</organism>
<evidence type="ECO:0000256" key="1">
    <source>
        <dbReference type="SAM" id="Phobius"/>
    </source>
</evidence>
<feature type="transmembrane region" description="Helical" evidence="1">
    <location>
        <begin position="32"/>
        <end position="50"/>
    </location>
</feature>
<dbReference type="Proteomes" id="UP001432027">
    <property type="component" value="Unassembled WGS sequence"/>
</dbReference>
<evidence type="ECO:0000313" key="2">
    <source>
        <dbReference type="EMBL" id="GMS95143.1"/>
    </source>
</evidence>
<keyword evidence="1" id="KW-1133">Transmembrane helix</keyword>
<name>A0AAV5TL58_9BILA</name>
<gene>
    <name evidence="2" type="ORF">PENTCL1PPCAC_17318</name>
</gene>
<proteinExistence type="predicted"/>
<evidence type="ECO:0000313" key="3">
    <source>
        <dbReference type="Proteomes" id="UP001432027"/>
    </source>
</evidence>
<feature type="non-terminal residue" evidence="2">
    <location>
        <position position="130"/>
    </location>
</feature>
<keyword evidence="1" id="KW-0472">Membrane</keyword>
<reference evidence="2" key="1">
    <citation type="submission" date="2023-10" db="EMBL/GenBank/DDBJ databases">
        <title>Genome assembly of Pristionchus species.</title>
        <authorList>
            <person name="Yoshida K."/>
            <person name="Sommer R.J."/>
        </authorList>
    </citation>
    <scope>NUCLEOTIDE SEQUENCE</scope>
    <source>
        <strain evidence="2">RS0144</strain>
    </source>
</reference>
<dbReference type="InterPro" id="IPR019428">
    <property type="entry name" value="7TM_GPCR_serpentine_rcpt_Str"/>
</dbReference>